<dbReference type="SUPFAM" id="SSF50249">
    <property type="entry name" value="Nucleic acid-binding proteins"/>
    <property type="match status" value="1"/>
</dbReference>
<dbReference type="EMBL" id="HBHQ01004005">
    <property type="protein sequence ID" value="CAD9810836.1"/>
    <property type="molecule type" value="Transcribed_RNA"/>
</dbReference>
<proteinExistence type="predicted"/>
<organism evidence="3">
    <name type="scientific">Attheya septentrionalis</name>
    <dbReference type="NCBI Taxonomy" id="420275"/>
    <lineage>
        <taxon>Eukaryota</taxon>
        <taxon>Sar</taxon>
        <taxon>Stramenopiles</taxon>
        <taxon>Ochrophyta</taxon>
        <taxon>Bacillariophyta</taxon>
        <taxon>Coscinodiscophyceae</taxon>
        <taxon>Chaetocerotophycidae</taxon>
        <taxon>Chaetocerotales</taxon>
        <taxon>Attheyaceae</taxon>
        <taxon>Attheya</taxon>
    </lineage>
</organism>
<dbReference type="Pfam" id="PF00575">
    <property type="entry name" value="S1"/>
    <property type="match status" value="1"/>
</dbReference>
<dbReference type="AlphaFoldDB" id="A0A7S2U8T2"/>
<dbReference type="GO" id="GO:0003676">
    <property type="term" value="F:nucleic acid binding"/>
    <property type="evidence" value="ECO:0007669"/>
    <property type="project" value="InterPro"/>
</dbReference>
<feature type="region of interest" description="Disordered" evidence="1">
    <location>
        <begin position="33"/>
        <end position="103"/>
    </location>
</feature>
<sequence>MSPKVMLSTQRRHVGLFWACIILAAHQTLSFSLGGSRSRSFGDRRTCKYSSEQDRRNIVTQWSTAQQQDETAPSESTTNPPSSSSTSSSGSNRSPVSNPADPRPCFYKVDNQYYARRNLADLKVGDKLLGRKIKQDNVSAKTGPKIFFECGVGRIDSKRRWQIANGMLRLGKWGSRASVTKKRIGRLSNKDVELYVSRIRLDSGQFEVTTSVELATEYADAAAATESASGTKLRPVSSLTLGQEVIGTVTRLEEYGAFIKVDGINRQGLLHIQKVADLYGHYIRKQDGLEEAGLEKGTRVRLQVLKQDKKRLELDFTNELKAESAAEKESSAEATMTQTEDEESLSSLVDETDVGDVDIVSEDEAAAWAAYAPDPYDEEEDDYDEDREIEDALGLDSY</sequence>
<dbReference type="PROSITE" id="PS50126">
    <property type="entry name" value="S1"/>
    <property type="match status" value="1"/>
</dbReference>
<dbReference type="InterPro" id="IPR003029">
    <property type="entry name" value="S1_domain"/>
</dbReference>
<dbReference type="InterPro" id="IPR012340">
    <property type="entry name" value="NA-bd_OB-fold"/>
</dbReference>
<feature type="compositionally biased region" description="Basic and acidic residues" evidence="1">
    <location>
        <begin position="40"/>
        <end position="57"/>
    </location>
</feature>
<evidence type="ECO:0000256" key="1">
    <source>
        <dbReference type="SAM" id="MobiDB-lite"/>
    </source>
</evidence>
<evidence type="ECO:0000259" key="2">
    <source>
        <dbReference type="PROSITE" id="PS50126"/>
    </source>
</evidence>
<feature type="compositionally biased region" description="Acidic residues" evidence="1">
    <location>
        <begin position="375"/>
        <end position="398"/>
    </location>
</feature>
<evidence type="ECO:0000313" key="3">
    <source>
        <dbReference type="EMBL" id="CAD9810836.1"/>
    </source>
</evidence>
<dbReference type="Gene3D" id="2.40.50.140">
    <property type="entry name" value="Nucleic acid-binding proteins"/>
    <property type="match status" value="1"/>
</dbReference>
<feature type="region of interest" description="Disordered" evidence="1">
    <location>
        <begin position="323"/>
        <end position="398"/>
    </location>
</feature>
<dbReference type="SMART" id="SM00316">
    <property type="entry name" value="S1"/>
    <property type="match status" value="1"/>
</dbReference>
<feature type="compositionally biased region" description="Low complexity" evidence="1">
    <location>
        <begin position="73"/>
        <end position="99"/>
    </location>
</feature>
<protein>
    <recommendedName>
        <fullName evidence="2">S1 motif domain-containing protein</fullName>
    </recommendedName>
</protein>
<name>A0A7S2U8T2_9STRA</name>
<feature type="domain" description="S1 motif" evidence="2">
    <location>
        <begin position="242"/>
        <end position="319"/>
    </location>
</feature>
<accession>A0A7S2U8T2</accession>
<gene>
    <name evidence="3" type="ORF">ASEP1449_LOCUS2660</name>
</gene>
<feature type="compositionally biased region" description="Polar residues" evidence="1">
    <location>
        <begin position="58"/>
        <end position="71"/>
    </location>
</feature>
<feature type="compositionally biased region" description="Acidic residues" evidence="1">
    <location>
        <begin position="339"/>
        <end position="365"/>
    </location>
</feature>
<reference evidence="3" key="1">
    <citation type="submission" date="2021-01" db="EMBL/GenBank/DDBJ databases">
        <authorList>
            <person name="Corre E."/>
            <person name="Pelletier E."/>
            <person name="Niang G."/>
            <person name="Scheremetjew M."/>
            <person name="Finn R."/>
            <person name="Kale V."/>
            <person name="Holt S."/>
            <person name="Cochrane G."/>
            <person name="Meng A."/>
            <person name="Brown T."/>
            <person name="Cohen L."/>
        </authorList>
    </citation>
    <scope>NUCLEOTIDE SEQUENCE</scope>
    <source>
        <strain evidence="3">CCMP2084</strain>
    </source>
</reference>